<protein>
    <submittedName>
        <fullName evidence="1">Uncharacterized protein</fullName>
    </submittedName>
</protein>
<dbReference type="EMBL" id="JACGWL010000015">
    <property type="protein sequence ID" value="KAK4386641.1"/>
    <property type="molecule type" value="Genomic_DNA"/>
</dbReference>
<gene>
    <name evidence="1" type="ORF">Sango_2534700</name>
</gene>
<organism evidence="1 2">
    <name type="scientific">Sesamum angolense</name>
    <dbReference type="NCBI Taxonomy" id="2727404"/>
    <lineage>
        <taxon>Eukaryota</taxon>
        <taxon>Viridiplantae</taxon>
        <taxon>Streptophyta</taxon>
        <taxon>Embryophyta</taxon>
        <taxon>Tracheophyta</taxon>
        <taxon>Spermatophyta</taxon>
        <taxon>Magnoliopsida</taxon>
        <taxon>eudicotyledons</taxon>
        <taxon>Gunneridae</taxon>
        <taxon>Pentapetalae</taxon>
        <taxon>asterids</taxon>
        <taxon>lamiids</taxon>
        <taxon>Lamiales</taxon>
        <taxon>Pedaliaceae</taxon>
        <taxon>Sesamum</taxon>
    </lineage>
</organism>
<proteinExistence type="predicted"/>
<dbReference type="PANTHER" id="PTHR34222">
    <property type="entry name" value="GAG_PRE-INTEGRS DOMAIN-CONTAINING PROTEIN"/>
    <property type="match status" value="1"/>
</dbReference>
<dbReference type="AlphaFoldDB" id="A0AAE1W4J1"/>
<dbReference type="PANTHER" id="PTHR34222:SF99">
    <property type="entry name" value="PROTEIN, PUTATIVE-RELATED"/>
    <property type="match status" value="1"/>
</dbReference>
<evidence type="ECO:0000313" key="2">
    <source>
        <dbReference type="Proteomes" id="UP001289374"/>
    </source>
</evidence>
<keyword evidence="2" id="KW-1185">Reference proteome</keyword>
<name>A0AAE1W4J1_9LAMI</name>
<reference evidence="1" key="2">
    <citation type="journal article" date="2024" name="Plant">
        <title>Genomic evolution and insights into agronomic trait innovations of Sesamum species.</title>
        <authorList>
            <person name="Miao H."/>
            <person name="Wang L."/>
            <person name="Qu L."/>
            <person name="Liu H."/>
            <person name="Sun Y."/>
            <person name="Le M."/>
            <person name="Wang Q."/>
            <person name="Wei S."/>
            <person name="Zheng Y."/>
            <person name="Lin W."/>
            <person name="Duan Y."/>
            <person name="Cao H."/>
            <person name="Xiong S."/>
            <person name="Wang X."/>
            <person name="Wei L."/>
            <person name="Li C."/>
            <person name="Ma Q."/>
            <person name="Ju M."/>
            <person name="Zhao R."/>
            <person name="Li G."/>
            <person name="Mu C."/>
            <person name="Tian Q."/>
            <person name="Mei H."/>
            <person name="Zhang T."/>
            <person name="Gao T."/>
            <person name="Zhang H."/>
        </authorList>
    </citation>
    <scope>NUCLEOTIDE SEQUENCE</scope>
    <source>
        <strain evidence="1">K16</strain>
    </source>
</reference>
<reference evidence="1" key="1">
    <citation type="submission" date="2020-06" db="EMBL/GenBank/DDBJ databases">
        <authorList>
            <person name="Li T."/>
            <person name="Hu X."/>
            <person name="Zhang T."/>
            <person name="Song X."/>
            <person name="Zhang H."/>
            <person name="Dai N."/>
            <person name="Sheng W."/>
            <person name="Hou X."/>
            <person name="Wei L."/>
        </authorList>
    </citation>
    <scope>NUCLEOTIDE SEQUENCE</scope>
    <source>
        <strain evidence="1">K16</strain>
        <tissue evidence="1">Leaf</tissue>
    </source>
</reference>
<comment type="caution">
    <text evidence="1">The sequence shown here is derived from an EMBL/GenBank/DDBJ whole genome shotgun (WGS) entry which is preliminary data.</text>
</comment>
<evidence type="ECO:0000313" key="1">
    <source>
        <dbReference type="EMBL" id="KAK4386641.1"/>
    </source>
</evidence>
<sequence>MLGAWYQSLRLKVSDPASADCVPNYLLGLQWRLKQQKEVLLDKHLSFSMDRKFSNFSAQTIQEWYSYPRHLTLRPMSECTCGCACTCDLAKATATFVEQRQLIQFLMGLNDEYDNVRSQILVTEPLPSVNRAYSMILRVERQR</sequence>
<accession>A0AAE1W4J1</accession>
<dbReference type="Proteomes" id="UP001289374">
    <property type="component" value="Unassembled WGS sequence"/>
</dbReference>